<evidence type="ECO:0000256" key="2">
    <source>
        <dbReference type="ARBA" id="ARBA00007132"/>
    </source>
</evidence>
<name>I7IHK8_BABMR</name>
<evidence type="ECO:0000256" key="1">
    <source>
        <dbReference type="ARBA" id="ARBA00004123"/>
    </source>
</evidence>
<dbReference type="AlphaFoldDB" id="I7IHK8"/>
<feature type="domain" description="Transcription factor Tfb2 C-terminal" evidence="9">
    <location>
        <begin position="519"/>
        <end position="568"/>
    </location>
</feature>
<keyword evidence="4 8" id="KW-0805">Transcription regulation</keyword>
<evidence type="ECO:0000256" key="8">
    <source>
        <dbReference type="RuleBase" id="RU364024"/>
    </source>
</evidence>
<comment type="subcellular location">
    <subcellularLocation>
        <location evidence="1 8">Nucleus</location>
    </subcellularLocation>
</comment>
<evidence type="ECO:0000259" key="9">
    <source>
        <dbReference type="Pfam" id="PF18307"/>
    </source>
</evidence>
<reference evidence="10 11" key="2">
    <citation type="journal article" date="2013" name="PLoS ONE">
        <title>Whole genome mapping and re-organization of the nuclear and mitochondrial genomes of Babesia microti isolates.</title>
        <authorList>
            <person name="Cornillot E."/>
            <person name="Dassouli A."/>
            <person name="Garg A."/>
            <person name="Pachikara N."/>
            <person name="Randazzo S."/>
            <person name="Depoix D."/>
            <person name="Carcy B."/>
            <person name="Delbecq S."/>
            <person name="Frutos R."/>
            <person name="Silva J.C."/>
            <person name="Sutton R."/>
            <person name="Krause P.J."/>
            <person name="Mamoun C.B."/>
        </authorList>
    </citation>
    <scope>NUCLEOTIDE SEQUENCE [LARGE SCALE GENOMIC DNA]</scope>
    <source>
        <strain evidence="10 11">RI</strain>
    </source>
</reference>
<evidence type="ECO:0000256" key="3">
    <source>
        <dbReference type="ARBA" id="ARBA00022763"/>
    </source>
</evidence>
<reference evidence="10 11" key="3">
    <citation type="journal article" date="2016" name="Sci. Rep.">
        <title>Genome-wide diversity and gene expression profiling of Babesia microti isolates identify polymorphic genes that mediate host-pathogen interactions.</title>
        <authorList>
            <person name="Silva J.C."/>
            <person name="Cornillot E."/>
            <person name="McCracken C."/>
            <person name="Usmani-Brown S."/>
            <person name="Dwivedi A."/>
            <person name="Ifeonu O.O."/>
            <person name="Crabtree J."/>
            <person name="Gotia H.T."/>
            <person name="Virji A.Z."/>
            <person name="Reynes C."/>
            <person name="Colinge J."/>
            <person name="Kumar V."/>
            <person name="Lawres L."/>
            <person name="Pazzi J.E."/>
            <person name="Pablo J.V."/>
            <person name="Hung C."/>
            <person name="Brancato J."/>
            <person name="Kumari P."/>
            <person name="Orvis J."/>
            <person name="Tretina K."/>
            <person name="Chibucos M."/>
            <person name="Ott S."/>
            <person name="Sadzewicz L."/>
            <person name="Sengamalay N."/>
            <person name="Shetty A.C."/>
            <person name="Su Q."/>
            <person name="Tallon L."/>
            <person name="Fraser C.M."/>
            <person name="Frutos R."/>
            <person name="Molina D.M."/>
            <person name="Krause P.J."/>
            <person name="Ben Mamoun C."/>
        </authorList>
    </citation>
    <scope>NUCLEOTIDE SEQUENCE [LARGE SCALE GENOMIC DNA]</scope>
    <source>
        <strain evidence="10 11">RI</strain>
    </source>
</reference>
<dbReference type="Gene3D" id="3.30.70.2610">
    <property type="match status" value="1"/>
</dbReference>
<keyword evidence="7 8" id="KW-0539">Nucleus</keyword>
<proteinExistence type="inferred from homology"/>
<evidence type="ECO:0000256" key="6">
    <source>
        <dbReference type="ARBA" id="ARBA00023204"/>
    </source>
</evidence>
<dbReference type="VEuPathDB" id="PiroplasmaDB:BmR1_04g09060"/>
<organism evidence="10 11">
    <name type="scientific">Babesia microti (strain RI)</name>
    <dbReference type="NCBI Taxonomy" id="1133968"/>
    <lineage>
        <taxon>Eukaryota</taxon>
        <taxon>Sar</taxon>
        <taxon>Alveolata</taxon>
        <taxon>Apicomplexa</taxon>
        <taxon>Aconoidasida</taxon>
        <taxon>Piroplasmida</taxon>
        <taxon>Babesiidae</taxon>
        <taxon>Babesia</taxon>
    </lineage>
</organism>
<dbReference type="Proteomes" id="UP000002899">
    <property type="component" value="Chromosome IV"/>
</dbReference>
<sequence>MSRVLDVYDYLRHLGLNVWIKLFRGNATFLSIFRSFTELEQLVVFRLLFLAQPVSERALRLWFKPGNATELNSTLFRLVSCYALTVTPAQSPTTAVGGKSTMLNQYKLQDDFREGLLRCVLGKDYKQTSDEITPLNVDDLNCDLYKNLSKSMLFDYSRHRWELILRYIVSIEFRKKVAKSAQRISQINPDSQGKSAIIAEDVITTLKRHKLVFKPSNSTVSQTFQTVGMSRQALSWLLRDTRSQLNSLILEFIYLYDMGKLTNVKLADDMDSTSTADEYPLQNSTAGAKDTLNLEEAEKNVTDIIYFILTLSQLTIGQPISSKGLTKAQKRFLRFAVDLGILWQPKLDCDESSIDLDSGIHNIRRDKIYFAAPHALLFRSHMSEPLSLVSAITTADFSSRKLEIPNHYFSPYLLNETETAVPRMRHNLESGIIVQSNFKVYVYTASPLQINVLAHLCELQSRTPNLVIGVLTRASAHAAFRAGITAKQICQFLETHSHPILLQNVREGGSYLPNNVVTQLNMWEAERNRISLEQCVLIKKWEQEYLPELFQHTVRWAESKNYLLHYTTWPDNPSSKEFQDWLIREKYLACKGDAQDEVIEFIRSLKELKHKH</sequence>
<reference evidence="10 11" key="1">
    <citation type="journal article" date="2012" name="Nucleic Acids Res.">
        <title>Sequencing of the smallest Apicomplexan genome from the human pathogen Babesia microti.</title>
        <authorList>
            <person name="Cornillot E."/>
            <person name="Hadj-Kaddour K."/>
            <person name="Dassouli A."/>
            <person name="Noel B."/>
            <person name="Ranwez V."/>
            <person name="Vacherie B."/>
            <person name="Augagneur Y."/>
            <person name="Bres V."/>
            <person name="Duclos A."/>
            <person name="Randazzo S."/>
            <person name="Carcy B."/>
            <person name="Debierre-Grockiego F."/>
            <person name="Delbecq S."/>
            <person name="Moubri-Menage K."/>
            <person name="Shams-Eldin H."/>
            <person name="Usmani-Brown S."/>
            <person name="Bringaud F."/>
            <person name="Wincker P."/>
            <person name="Vivares C.P."/>
            <person name="Schwarz R.T."/>
            <person name="Schetters T.P."/>
            <person name="Krause P.J."/>
            <person name="Gorenflot A."/>
            <person name="Berry V."/>
            <person name="Barbe V."/>
            <person name="Ben Mamoun C."/>
        </authorList>
    </citation>
    <scope>NUCLEOTIDE SEQUENCE [LARGE SCALE GENOMIC DNA]</scope>
    <source>
        <strain evidence="10 11">RI</strain>
    </source>
</reference>
<protein>
    <recommendedName>
        <fullName evidence="8">General transcription factor IIH subunit 4</fullName>
    </recommendedName>
</protein>
<evidence type="ECO:0000256" key="7">
    <source>
        <dbReference type="ARBA" id="ARBA00023242"/>
    </source>
</evidence>
<keyword evidence="3 8" id="KW-0227">DNA damage</keyword>
<dbReference type="EMBL" id="LN871599">
    <property type="protein sequence ID" value="CCF75987.1"/>
    <property type="molecule type" value="Genomic_DNA"/>
</dbReference>
<dbReference type="GO" id="GO:0000439">
    <property type="term" value="C:transcription factor TFIIH core complex"/>
    <property type="evidence" value="ECO:0007669"/>
    <property type="project" value="InterPro"/>
</dbReference>
<dbReference type="InterPro" id="IPR040662">
    <property type="entry name" value="Tfb2_C"/>
</dbReference>
<dbReference type="GO" id="GO:0003743">
    <property type="term" value="F:translation initiation factor activity"/>
    <property type="evidence" value="ECO:0007669"/>
    <property type="project" value="UniProtKB-KW"/>
</dbReference>
<dbReference type="InterPro" id="IPR004598">
    <property type="entry name" value="TFIIH_p52/Tfb2"/>
</dbReference>
<dbReference type="GeneID" id="24426441"/>
<dbReference type="KEGG" id="bmic:BmR1_04g09060"/>
<dbReference type="PANTHER" id="PTHR13152">
    <property type="entry name" value="TFIIH, POLYPEPTIDE 4"/>
    <property type="match status" value="1"/>
</dbReference>
<evidence type="ECO:0000313" key="10">
    <source>
        <dbReference type="EMBL" id="CCF75987.1"/>
    </source>
</evidence>
<keyword evidence="5 8" id="KW-0804">Transcription</keyword>
<dbReference type="GO" id="GO:0005675">
    <property type="term" value="C:transcription factor TFIIH holo complex"/>
    <property type="evidence" value="ECO:0007669"/>
    <property type="project" value="TreeGrafter"/>
</dbReference>
<dbReference type="Pfam" id="PF18307">
    <property type="entry name" value="Tfb2_C"/>
    <property type="match status" value="1"/>
</dbReference>
<dbReference type="PANTHER" id="PTHR13152:SF0">
    <property type="entry name" value="GENERAL TRANSCRIPTION FACTOR IIH SUBUNIT 4"/>
    <property type="match status" value="1"/>
</dbReference>
<keyword evidence="6 8" id="KW-0234">DNA repair</keyword>
<comment type="similarity">
    <text evidence="2 8">Belongs to the TFB2 family.</text>
</comment>
<dbReference type="GO" id="GO:0006289">
    <property type="term" value="P:nucleotide-excision repair"/>
    <property type="evidence" value="ECO:0007669"/>
    <property type="project" value="InterPro"/>
</dbReference>
<dbReference type="GO" id="GO:0001671">
    <property type="term" value="F:ATPase activator activity"/>
    <property type="evidence" value="ECO:0007669"/>
    <property type="project" value="InterPro"/>
</dbReference>
<keyword evidence="11" id="KW-1185">Reference proteome</keyword>
<dbReference type="GO" id="GO:0003690">
    <property type="term" value="F:double-stranded DNA binding"/>
    <property type="evidence" value="ECO:0007669"/>
    <property type="project" value="TreeGrafter"/>
</dbReference>
<comment type="function">
    <text evidence="8">Component of the general transcription and DNA repair factor IIH (TFIIH) core complex which is involved in general and transcription-coupled nucleotide excision repair (NER) of damaged DNA.</text>
</comment>
<evidence type="ECO:0000313" key="11">
    <source>
        <dbReference type="Proteomes" id="UP000002899"/>
    </source>
</evidence>
<dbReference type="RefSeq" id="XP_012650395.1">
    <property type="nucleotide sequence ID" value="XM_012794941.1"/>
</dbReference>
<dbReference type="OrthoDB" id="364513at2759"/>
<gene>
    <name evidence="10" type="ORF">BmR1_04g09060</name>
</gene>
<evidence type="ECO:0000256" key="4">
    <source>
        <dbReference type="ARBA" id="ARBA00023015"/>
    </source>
</evidence>
<evidence type="ECO:0000256" key="5">
    <source>
        <dbReference type="ARBA" id="ARBA00023163"/>
    </source>
</evidence>
<dbReference type="Pfam" id="PF03849">
    <property type="entry name" value="Tfb2"/>
    <property type="match status" value="2"/>
</dbReference>
<accession>I7IHK8</accession>